<evidence type="ECO:0000256" key="11">
    <source>
        <dbReference type="SAM" id="MobiDB-lite"/>
    </source>
</evidence>
<dbReference type="GO" id="GO:0008270">
    <property type="term" value="F:zinc ion binding"/>
    <property type="evidence" value="ECO:0007669"/>
    <property type="project" value="UniProtKB-KW"/>
</dbReference>
<comment type="similarity">
    <text evidence="10">Belongs to the SGF11 family.</text>
</comment>
<keyword evidence="8" id="KW-0804">Transcription</keyword>
<keyword evidence="6" id="KW-0805">Transcription regulation</keyword>
<accession>A0A0C9MJZ7</accession>
<dbReference type="Gene3D" id="3.30.160.60">
    <property type="entry name" value="Classic Zinc Finger"/>
    <property type="match status" value="1"/>
</dbReference>
<proteinExistence type="inferred from homology"/>
<evidence type="ECO:0000256" key="1">
    <source>
        <dbReference type="ARBA" id="ARBA00004123"/>
    </source>
</evidence>
<organism evidence="12">
    <name type="scientific">Mucor ambiguus</name>
    <dbReference type="NCBI Taxonomy" id="91626"/>
    <lineage>
        <taxon>Eukaryota</taxon>
        <taxon>Fungi</taxon>
        <taxon>Fungi incertae sedis</taxon>
        <taxon>Mucoromycota</taxon>
        <taxon>Mucoromycotina</taxon>
        <taxon>Mucoromycetes</taxon>
        <taxon>Mucorales</taxon>
        <taxon>Mucorineae</taxon>
        <taxon>Mucoraceae</taxon>
        <taxon>Mucor</taxon>
    </lineage>
</organism>
<dbReference type="OrthoDB" id="21557at2759"/>
<evidence type="ECO:0000256" key="5">
    <source>
        <dbReference type="ARBA" id="ARBA00022853"/>
    </source>
</evidence>
<gene>
    <name evidence="12" type="ORF">MAM1_0018c01619</name>
</gene>
<dbReference type="GO" id="GO:0000124">
    <property type="term" value="C:SAGA complex"/>
    <property type="evidence" value="ECO:0007669"/>
    <property type="project" value="TreeGrafter"/>
</dbReference>
<keyword evidence="3" id="KW-0863">Zinc-finger</keyword>
<keyword evidence="9" id="KW-0539">Nucleus</keyword>
<evidence type="ECO:0000313" key="12">
    <source>
        <dbReference type="EMBL" id="GAN02178.1"/>
    </source>
</evidence>
<evidence type="ECO:0000256" key="4">
    <source>
        <dbReference type="ARBA" id="ARBA00022833"/>
    </source>
</evidence>
<evidence type="ECO:0000313" key="13">
    <source>
        <dbReference type="Proteomes" id="UP000053815"/>
    </source>
</evidence>
<evidence type="ECO:0000256" key="7">
    <source>
        <dbReference type="ARBA" id="ARBA00023159"/>
    </source>
</evidence>
<dbReference type="Proteomes" id="UP000053815">
    <property type="component" value="Unassembled WGS sequence"/>
</dbReference>
<keyword evidence="5" id="KW-0156">Chromatin regulator</keyword>
<dbReference type="GO" id="GO:0006325">
    <property type="term" value="P:chromatin organization"/>
    <property type="evidence" value="ECO:0007669"/>
    <property type="project" value="UniProtKB-KW"/>
</dbReference>
<sequence>MQKNKDNEKQLTESQKEAGALLFKKLLSDRNKTLDELQQTQTNLQKNIPKIVKKPNTPRAAVAFSLLEDLIDECIHDVLFDVHRDIKQENSTCQICQTKCKHYVKKPGFDVWGKSYTVNNLPSYECVNCQKTIASTRYAPHLEKCLGLSGRQSSRVASRRMGGSSPSFSSDDNTGTASPDSDVFDRGNSKKKKQFSSPSFSNGVSRDTSLYMRQETPNTGGTYWSRFKVENLGPNDKACCPYTSFDCDRNSNPDDIVFIAFRANRAGAEVGYTFSINLPAGGWIEFYSGGPGDLEFNVFKPNGEPFQYEYQKYVKNTMLN</sequence>
<name>A0A0C9MJZ7_9FUNG</name>
<evidence type="ECO:0000256" key="10">
    <source>
        <dbReference type="RuleBase" id="RU261113"/>
    </source>
</evidence>
<dbReference type="Pfam" id="PF08209">
    <property type="entry name" value="Sgf11"/>
    <property type="match status" value="1"/>
</dbReference>
<evidence type="ECO:0000256" key="3">
    <source>
        <dbReference type="ARBA" id="ARBA00022771"/>
    </source>
</evidence>
<dbReference type="GO" id="GO:0071819">
    <property type="term" value="C:DUBm complex"/>
    <property type="evidence" value="ECO:0007669"/>
    <property type="project" value="TreeGrafter"/>
</dbReference>
<dbReference type="EMBL" id="DF836307">
    <property type="protein sequence ID" value="GAN02178.1"/>
    <property type="molecule type" value="Genomic_DNA"/>
</dbReference>
<dbReference type="GO" id="GO:0006357">
    <property type="term" value="P:regulation of transcription by RNA polymerase II"/>
    <property type="evidence" value="ECO:0007669"/>
    <property type="project" value="TreeGrafter"/>
</dbReference>
<evidence type="ECO:0000256" key="6">
    <source>
        <dbReference type="ARBA" id="ARBA00023015"/>
    </source>
</evidence>
<evidence type="ECO:0000256" key="8">
    <source>
        <dbReference type="ARBA" id="ARBA00023163"/>
    </source>
</evidence>
<dbReference type="AlphaFoldDB" id="A0A0C9MJZ7"/>
<protein>
    <recommendedName>
        <fullName evidence="10">SAGA-associated factor 11</fullName>
    </recommendedName>
</protein>
<keyword evidence="4" id="KW-0862">Zinc</keyword>
<evidence type="ECO:0000256" key="2">
    <source>
        <dbReference type="ARBA" id="ARBA00022723"/>
    </source>
</evidence>
<keyword evidence="13" id="KW-1185">Reference proteome</keyword>
<keyword evidence="2" id="KW-0479">Metal-binding</keyword>
<dbReference type="GO" id="GO:0003713">
    <property type="term" value="F:transcription coactivator activity"/>
    <property type="evidence" value="ECO:0007669"/>
    <property type="project" value="TreeGrafter"/>
</dbReference>
<dbReference type="PANTHER" id="PTHR46367:SF1">
    <property type="entry name" value="ATAXIN-7-LIKE PROTEIN 3"/>
    <property type="match status" value="1"/>
</dbReference>
<dbReference type="PANTHER" id="PTHR46367">
    <property type="entry name" value="ATAXIN-7-LIKE PROTEIN 3"/>
    <property type="match status" value="1"/>
</dbReference>
<feature type="region of interest" description="Disordered" evidence="11">
    <location>
        <begin position="156"/>
        <end position="211"/>
    </location>
</feature>
<reference evidence="12" key="1">
    <citation type="submission" date="2014-09" db="EMBL/GenBank/DDBJ databases">
        <title>Draft genome sequence of an oleaginous Mucoromycotina fungus Mucor ambiguus NBRC6742.</title>
        <authorList>
            <person name="Takeda I."/>
            <person name="Yamane N."/>
            <person name="Morita T."/>
            <person name="Tamano K."/>
            <person name="Machida M."/>
            <person name="Baker S."/>
            <person name="Koike H."/>
        </authorList>
    </citation>
    <scope>NUCLEOTIDE SEQUENCE</scope>
    <source>
        <strain evidence="12">NBRC 6742</strain>
    </source>
</reference>
<dbReference type="STRING" id="91626.A0A0C9MJZ7"/>
<feature type="compositionally biased region" description="Polar residues" evidence="11">
    <location>
        <begin position="164"/>
        <end position="179"/>
    </location>
</feature>
<dbReference type="InterPro" id="IPR051078">
    <property type="entry name" value="SGF11"/>
</dbReference>
<dbReference type="InterPro" id="IPR013246">
    <property type="entry name" value="SAGA_su_Sgf11"/>
</dbReference>
<keyword evidence="7 10" id="KW-0010">Activator</keyword>
<comment type="subcellular location">
    <subcellularLocation>
        <location evidence="1 10">Nucleus</location>
    </subcellularLocation>
</comment>
<evidence type="ECO:0000256" key="9">
    <source>
        <dbReference type="ARBA" id="ARBA00023242"/>
    </source>
</evidence>